<feature type="transmembrane region" description="Helical" evidence="8">
    <location>
        <begin position="625"/>
        <end position="645"/>
    </location>
</feature>
<feature type="repeat" description="ANK" evidence="7">
    <location>
        <begin position="100"/>
        <end position="122"/>
    </location>
</feature>
<sequence>MEGNFEENKKHMRNNLVNSHIIWSLEIKLLNLHGSKSVQGAAVSGNLSYFENLEDSPDFEKELTPYKDTALHVATEFNQTKFAIKTLQVCRPLLLLANSTGNTALHIAAGEGNKELVEVFIDYMDRSDNETGKCGDLTRMVNWKEDTALHVAARRGRCECVRLLAEANPEVCSFVNKNGESPLYLLVASGYGIQSEIIINNDLVSSSSAFYCGPMGLTALHASVLLQVRHYAVKKELWHALDITSSVVGVEEIELLMRWRREMIRKGDDLGMTPLHFAAFYGRIEVVKLFVEYDSSAIYVMNNDGQSALHLAAYSGHIKILQQLVNCRPDCYKMVDKMGRTALHAAVLGKQKETIKFILETPSFEWLFNMADNDGNTPLHLAADFKFIQIIQTFSSNTKVRFDILNNKFWTPVRVYTQYNPIQFESRVNRNIFIRCTLFYPPTMSHLACGLWNKMISATLRTLDPTSNISSPKLPESIQELYLYINLAEKGNEVMRLRESAIERLKKVGILKDTTTNNGTKETTSTNNKDLESEMKREVDVDLMVATLVATVTFTAGLALPGGLEDKGEDIGLANLTDKPAFKAFVIFNSLAFFSSIFVVCFHFINSTVDKDFIRLAYKESVKPFTTFGVYVMISAFCSGSYVMLTKLTGLAMVPSIVAAVFIFVLLAHMHIRAYVSYLVMRVIAIMVQQKIHKSIKRIATVF</sequence>
<dbReference type="SMART" id="SM00248">
    <property type="entry name" value="ANK"/>
    <property type="match status" value="7"/>
</dbReference>
<accession>A0A9I9EBN6</accession>
<dbReference type="Gramene" id="MELO3C031562.2.1">
    <property type="protein sequence ID" value="MELO3C031562.2.1"/>
    <property type="gene ID" value="MELO3C031562.2"/>
</dbReference>
<proteinExistence type="predicted"/>
<keyword evidence="4 8" id="KW-1133">Transmembrane helix</keyword>
<evidence type="ECO:0000256" key="6">
    <source>
        <dbReference type="ARBA" id="ARBA00023136"/>
    </source>
</evidence>
<keyword evidence="6 8" id="KW-0472">Membrane</keyword>
<feature type="transmembrane region" description="Helical" evidence="8">
    <location>
        <begin position="651"/>
        <end position="672"/>
    </location>
</feature>
<evidence type="ECO:0000256" key="8">
    <source>
        <dbReference type="SAM" id="Phobius"/>
    </source>
</evidence>
<organism evidence="10">
    <name type="scientific">Cucumis melo</name>
    <name type="common">Muskmelon</name>
    <dbReference type="NCBI Taxonomy" id="3656"/>
    <lineage>
        <taxon>Eukaryota</taxon>
        <taxon>Viridiplantae</taxon>
        <taxon>Streptophyta</taxon>
        <taxon>Embryophyta</taxon>
        <taxon>Tracheophyta</taxon>
        <taxon>Spermatophyta</taxon>
        <taxon>Magnoliopsida</taxon>
        <taxon>eudicotyledons</taxon>
        <taxon>Gunneridae</taxon>
        <taxon>Pentapetalae</taxon>
        <taxon>rosids</taxon>
        <taxon>fabids</taxon>
        <taxon>Cucurbitales</taxon>
        <taxon>Cucurbitaceae</taxon>
        <taxon>Benincaseae</taxon>
        <taxon>Cucumis</taxon>
    </lineage>
</organism>
<keyword evidence="5 7" id="KW-0040">ANK repeat</keyword>
<evidence type="ECO:0000256" key="7">
    <source>
        <dbReference type="PROSITE-ProRule" id="PRU00023"/>
    </source>
</evidence>
<dbReference type="PROSITE" id="PS50088">
    <property type="entry name" value="ANK_REPEAT"/>
    <property type="match status" value="3"/>
</dbReference>
<reference evidence="10" key="1">
    <citation type="submission" date="2023-03" db="UniProtKB">
        <authorList>
            <consortium name="EnsemblPlants"/>
        </authorList>
    </citation>
    <scope>IDENTIFICATION</scope>
</reference>
<feature type="domain" description="PGG" evidence="9">
    <location>
        <begin position="534"/>
        <end position="643"/>
    </location>
</feature>
<name>A0A9I9EBN6_CUCME</name>
<dbReference type="Gene3D" id="1.25.40.20">
    <property type="entry name" value="Ankyrin repeat-containing domain"/>
    <property type="match status" value="2"/>
</dbReference>
<dbReference type="Pfam" id="PF13962">
    <property type="entry name" value="PGG"/>
    <property type="match status" value="1"/>
</dbReference>
<evidence type="ECO:0000256" key="2">
    <source>
        <dbReference type="ARBA" id="ARBA00022692"/>
    </source>
</evidence>
<dbReference type="InterPro" id="IPR002110">
    <property type="entry name" value="Ankyrin_rpt"/>
</dbReference>
<dbReference type="SUPFAM" id="SSF48403">
    <property type="entry name" value="Ankyrin repeat"/>
    <property type="match status" value="2"/>
</dbReference>
<feature type="repeat" description="ANK" evidence="7">
    <location>
        <begin position="270"/>
        <end position="296"/>
    </location>
</feature>
<dbReference type="AlphaFoldDB" id="A0A9I9EBN6"/>
<evidence type="ECO:0000256" key="1">
    <source>
        <dbReference type="ARBA" id="ARBA00004141"/>
    </source>
</evidence>
<evidence type="ECO:0000256" key="5">
    <source>
        <dbReference type="ARBA" id="ARBA00023043"/>
    </source>
</evidence>
<feature type="repeat" description="ANK" evidence="7">
    <location>
        <begin position="304"/>
        <end position="326"/>
    </location>
</feature>
<dbReference type="EnsemblPlants" id="MELO3C031562.2.1">
    <property type="protein sequence ID" value="MELO3C031562.2.1"/>
    <property type="gene ID" value="MELO3C031562.2"/>
</dbReference>
<dbReference type="PANTHER" id="PTHR24186:SF50">
    <property type="entry name" value="ANKYRIN REPEAT-CONTAINING PROTEIN ITN1-LIKE ISOFORM X1"/>
    <property type="match status" value="1"/>
</dbReference>
<evidence type="ECO:0000313" key="10">
    <source>
        <dbReference type="EnsemblPlants" id="MELO3C031562.2.1"/>
    </source>
</evidence>
<evidence type="ECO:0000259" key="9">
    <source>
        <dbReference type="Pfam" id="PF13962"/>
    </source>
</evidence>
<dbReference type="PROSITE" id="PS50297">
    <property type="entry name" value="ANK_REP_REGION"/>
    <property type="match status" value="3"/>
</dbReference>
<dbReference type="InterPro" id="IPR026961">
    <property type="entry name" value="PGG_dom"/>
</dbReference>
<keyword evidence="3" id="KW-0677">Repeat</keyword>
<dbReference type="PANTHER" id="PTHR24186">
    <property type="entry name" value="PROTEIN PHOSPHATASE 1 REGULATORY SUBUNIT"/>
    <property type="match status" value="1"/>
</dbReference>
<keyword evidence="2 8" id="KW-0812">Transmembrane</keyword>
<dbReference type="GO" id="GO:0005886">
    <property type="term" value="C:plasma membrane"/>
    <property type="evidence" value="ECO:0007669"/>
    <property type="project" value="TreeGrafter"/>
</dbReference>
<dbReference type="Pfam" id="PF12796">
    <property type="entry name" value="Ank_2"/>
    <property type="match status" value="2"/>
</dbReference>
<evidence type="ECO:0000256" key="3">
    <source>
        <dbReference type="ARBA" id="ARBA00022737"/>
    </source>
</evidence>
<protein>
    <recommendedName>
        <fullName evidence="9">PGG domain-containing protein</fullName>
    </recommendedName>
</protein>
<comment type="subcellular location">
    <subcellularLocation>
        <location evidence="1">Membrane</location>
        <topology evidence="1">Multi-pass membrane protein</topology>
    </subcellularLocation>
</comment>
<feature type="transmembrane region" description="Helical" evidence="8">
    <location>
        <begin position="584"/>
        <end position="605"/>
    </location>
</feature>
<evidence type="ECO:0000256" key="4">
    <source>
        <dbReference type="ARBA" id="ARBA00022989"/>
    </source>
</evidence>
<dbReference type="InterPro" id="IPR036770">
    <property type="entry name" value="Ankyrin_rpt-contain_sf"/>
</dbReference>